<feature type="domain" description="X8" evidence="3">
    <location>
        <begin position="27"/>
        <end position="105"/>
    </location>
</feature>
<dbReference type="GO" id="GO:0009506">
    <property type="term" value="C:plasmodesma"/>
    <property type="evidence" value="ECO:0007669"/>
    <property type="project" value="UniProtKB-ARBA"/>
</dbReference>
<evidence type="ECO:0000313" key="5">
    <source>
        <dbReference type="Proteomes" id="UP000077755"/>
    </source>
</evidence>
<name>A0AAF1B7K7_DAUCS</name>
<evidence type="ECO:0000256" key="1">
    <source>
        <dbReference type="ARBA" id="ARBA00022729"/>
    </source>
</evidence>
<keyword evidence="5" id="KW-1185">Reference proteome</keyword>
<evidence type="ECO:0000259" key="3">
    <source>
        <dbReference type="SMART" id="SM00768"/>
    </source>
</evidence>
<keyword evidence="1 2" id="KW-0732">Signal</keyword>
<dbReference type="PANTHER" id="PTHR31044">
    <property type="entry name" value="BETA-1,3 GLUCANASE"/>
    <property type="match status" value="1"/>
</dbReference>
<dbReference type="InterPro" id="IPR044788">
    <property type="entry name" value="X8_dom_prot"/>
</dbReference>
<reference evidence="4" key="2">
    <citation type="submission" date="2022-03" db="EMBL/GenBank/DDBJ databases">
        <title>Draft title - Genomic analysis of global carrot germplasm unveils the trajectory of domestication and the origin of high carotenoid orange carrot.</title>
        <authorList>
            <person name="Iorizzo M."/>
            <person name="Ellison S."/>
            <person name="Senalik D."/>
            <person name="Macko-Podgorni A."/>
            <person name="Grzebelus D."/>
            <person name="Bostan H."/>
            <person name="Rolling W."/>
            <person name="Curaba J."/>
            <person name="Simon P."/>
        </authorList>
    </citation>
    <scope>NUCLEOTIDE SEQUENCE</scope>
    <source>
        <tissue evidence="4">Leaf</tissue>
    </source>
</reference>
<dbReference type="PANTHER" id="PTHR31044:SF147">
    <property type="entry name" value="CARBOHYDRATE-BINDING X8 DOMAIN PROTEIN"/>
    <property type="match status" value="1"/>
</dbReference>
<dbReference type="InterPro" id="IPR012946">
    <property type="entry name" value="X8"/>
</dbReference>
<organism evidence="4 5">
    <name type="scientific">Daucus carota subsp. sativus</name>
    <name type="common">Carrot</name>
    <dbReference type="NCBI Taxonomy" id="79200"/>
    <lineage>
        <taxon>Eukaryota</taxon>
        <taxon>Viridiplantae</taxon>
        <taxon>Streptophyta</taxon>
        <taxon>Embryophyta</taxon>
        <taxon>Tracheophyta</taxon>
        <taxon>Spermatophyta</taxon>
        <taxon>Magnoliopsida</taxon>
        <taxon>eudicotyledons</taxon>
        <taxon>Gunneridae</taxon>
        <taxon>Pentapetalae</taxon>
        <taxon>asterids</taxon>
        <taxon>campanulids</taxon>
        <taxon>Apiales</taxon>
        <taxon>Apiaceae</taxon>
        <taxon>Apioideae</taxon>
        <taxon>Scandiceae</taxon>
        <taxon>Daucinae</taxon>
        <taxon>Daucus</taxon>
        <taxon>Daucus sect. Daucus</taxon>
    </lineage>
</organism>
<reference evidence="4" key="1">
    <citation type="journal article" date="2016" name="Nat. Genet.">
        <title>A high-quality carrot genome assembly provides new insights into carotenoid accumulation and asterid genome evolution.</title>
        <authorList>
            <person name="Iorizzo M."/>
            <person name="Ellison S."/>
            <person name="Senalik D."/>
            <person name="Zeng P."/>
            <person name="Satapoomin P."/>
            <person name="Huang J."/>
            <person name="Bowman M."/>
            <person name="Iovene M."/>
            <person name="Sanseverino W."/>
            <person name="Cavagnaro P."/>
            <person name="Yildiz M."/>
            <person name="Macko-Podgorni A."/>
            <person name="Moranska E."/>
            <person name="Grzebelus E."/>
            <person name="Grzebelus D."/>
            <person name="Ashrafi H."/>
            <person name="Zheng Z."/>
            <person name="Cheng S."/>
            <person name="Spooner D."/>
            <person name="Van Deynze A."/>
            <person name="Simon P."/>
        </authorList>
    </citation>
    <scope>NUCLEOTIDE SEQUENCE</scope>
    <source>
        <tissue evidence="4">Leaf</tissue>
    </source>
</reference>
<protein>
    <recommendedName>
        <fullName evidence="3">X8 domain-containing protein</fullName>
    </recommendedName>
</protein>
<accession>A0AAF1B7K7</accession>
<evidence type="ECO:0000313" key="4">
    <source>
        <dbReference type="EMBL" id="WOH09589.1"/>
    </source>
</evidence>
<dbReference type="EMBL" id="CP093349">
    <property type="protein sequence ID" value="WOH09589.1"/>
    <property type="molecule type" value="Genomic_DNA"/>
</dbReference>
<evidence type="ECO:0000256" key="2">
    <source>
        <dbReference type="SAM" id="SignalP"/>
    </source>
</evidence>
<dbReference type="SMART" id="SM00768">
    <property type="entry name" value="X8"/>
    <property type="match status" value="1"/>
</dbReference>
<feature type="signal peptide" evidence="2">
    <location>
        <begin position="1"/>
        <end position="23"/>
    </location>
</feature>
<gene>
    <name evidence="4" type="ORF">DCAR_0729047</name>
</gene>
<dbReference type="AlphaFoldDB" id="A0AAF1B7K7"/>
<dbReference type="Pfam" id="PF07983">
    <property type="entry name" value="X8"/>
    <property type="match status" value="1"/>
</dbReference>
<sequence length="106" mass="11384">MANSSFYFLGFLVCLFVCSSCQASGKTWCVAQTAAPDDKLQAFLIATCERYNCKAIMPGGPCYQPANIHNHASYALDIAYRGTGVCNPDVGTPTITDPSFGSCHYP</sequence>
<dbReference type="Proteomes" id="UP000077755">
    <property type="component" value="Chromosome 7"/>
</dbReference>
<feature type="chain" id="PRO_5042084262" description="X8 domain-containing protein" evidence="2">
    <location>
        <begin position="24"/>
        <end position="106"/>
    </location>
</feature>
<proteinExistence type="predicted"/>